<dbReference type="PANTHER" id="PTHR10492">
    <property type="match status" value="1"/>
</dbReference>
<accession>A0AAD8JIP7</accession>
<proteinExistence type="predicted"/>
<evidence type="ECO:0000259" key="2">
    <source>
        <dbReference type="Pfam" id="PF14214"/>
    </source>
</evidence>
<dbReference type="InterPro" id="IPR049163">
    <property type="entry name" value="Pif1-like_2B_dom"/>
</dbReference>
<evidence type="ECO:0000313" key="5">
    <source>
        <dbReference type="Proteomes" id="UP001237642"/>
    </source>
</evidence>
<evidence type="ECO:0000259" key="3">
    <source>
        <dbReference type="Pfam" id="PF21530"/>
    </source>
</evidence>
<reference evidence="4" key="2">
    <citation type="submission" date="2023-05" db="EMBL/GenBank/DDBJ databases">
        <authorList>
            <person name="Schelkunov M.I."/>
        </authorList>
    </citation>
    <scope>NUCLEOTIDE SEQUENCE</scope>
    <source>
        <strain evidence="4">Hsosn_3</strain>
        <tissue evidence="4">Leaf</tissue>
    </source>
</reference>
<dbReference type="Pfam" id="PF14214">
    <property type="entry name" value="Helitron_like_N"/>
    <property type="match status" value="1"/>
</dbReference>
<protein>
    <recommendedName>
        <fullName evidence="6">ATP-dependent DNA helicase</fullName>
    </recommendedName>
</protein>
<reference evidence="4" key="1">
    <citation type="submission" date="2023-02" db="EMBL/GenBank/DDBJ databases">
        <title>Genome of toxic invasive species Heracleum sosnowskyi carries increased number of genes despite the absence of recent whole-genome duplications.</title>
        <authorList>
            <person name="Schelkunov M."/>
            <person name="Shtratnikova V."/>
            <person name="Makarenko M."/>
            <person name="Klepikova A."/>
            <person name="Omelchenko D."/>
            <person name="Novikova G."/>
            <person name="Obukhova E."/>
            <person name="Bogdanov V."/>
            <person name="Penin A."/>
            <person name="Logacheva M."/>
        </authorList>
    </citation>
    <scope>NUCLEOTIDE SEQUENCE</scope>
    <source>
        <strain evidence="4">Hsosn_3</strain>
        <tissue evidence="4">Leaf</tissue>
    </source>
</reference>
<name>A0AAD8JIP7_9APIA</name>
<dbReference type="SUPFAM" id="SSF52540">
    <property type="entry name" value="P-loop containing nucleoside triphosphate hydrolases"/>
    <property type="match status" value="1"/>
</dbReference>
<evidence type="ECO:0000256" key="1">
    <source>
        <dbReference type="SAM" id="MobiDB-lite"/>
    </source>
</evidence>
<feature type="domain" description="DNA helicase Pif1-like 2B" evidence="3">
    <location>
        <begin position="595"/>
        <end position="640"/>
    </location>
</feature>
<dbReference type="InterPro" id="IPR025476">
    <property type="entry name" value="Helitron_helicase-like"/>
</dbReference>
<organism evidence="4 5">
    <name type="scientific">Heracleum sosnowskyi</name>
    <dbReference type="NCBI Taxonomy" id="360622"/>
    <lineage>
        <taxon>Eukaryota</taxon>
        <taxon>Viridiplantae</taxon>
        <taxon>Streptophyta</taxon>
        <taxon>Embryophyta</taxon>
        <taxon>Tracheophyta</taxon>
        <taxon>Spermatophyta</taxon>
        <taxon>Magnoliopsida</taxon>
        <taxon>eudicotyledons</taxon>
        <taxon>Gunneridae</taxon>
        <taxon>Pentapetalae</taxon>
        <taxon>asterids</taxon>
        <taxon>campanulids</taxon>
        <taxon>Apiales</taxon>
        <taxon>Apiaceae</taxon>
        <taxon>Apioideae</taxon>
        <taxon>apioid superclade</taxon>
        <taxon>Tordylieae</taxon>
        <taxon>Tordyliinae</taxon>
        <taxon>Heracleum</taxon>
    </lineage>
</organism>
<sequence length="678" mass="75775">MAPPGRKRGRPRLGVLSFVTASQAQNQEAAATSATPTSSTATPSLSHNTGDVVHAEAASRKRQNQAGETLTRGRRLLVSVNGYLSSCRYKIPLLTRLHFTAASTTILNIGDCSETCGCCHAKVWPYEFTGRYTGHGPKGYSICCGKGKIQLPLLQETPQELSNLLGAGGVRGRMFENKKLIYNNMFSFTSFGGNIDHSLNNGSGPFVFRVRGHTCHSIGSLKPPDGCEPKFAQLYMYDGQEEIEKRLQFPRGNDIDVSIVEDLSRMLERDNALVKIYRQVRERFRGVQQTDVRLRLLERRTTDGRFVNIPNRNDYEFAGLVLDNDFLDMMLSDLTKKDALGRVRAVVYTVEFQKWGLPHAHIVLWLAIGDKLTTPADIDTMVCAEIPDKETDVVGYNAVSQFMMHGPCAEANPRCPCMQNNVCTKFYPKIFTNVTHVAVDGYAAYRRRDTGRTMEVNKIYLDNRHVVPYNRVAGIALPFRDWVLSVGDGTKKTFDLKHDGDDSWIHIPKELQVSYDGDPVCAIVNEIYDGLDAKHGDIAYLRDRAILTPLNEYVEVINQEVLGRLPGKSKSYTSCDTICKGSTTSDAAETLYPTEYLNSLRFSGMPNHKIQLKIGAPIMLLRNLNPKKGLCNGTRLIVTRCYPFLIEAFIITGASVSRILNLNFTSFFYLPMMTTELP</sequence>
<feature type="region of interest" description="Disordered" evidence="1">
    <location>
        <begin position="26"/>
        <end position="48"/>
    </location>
</feature>
<dbReference type="AlphaFoldDB" id="A0AAD8JIP7"/>
<dbReference type="Proteomes" id="UP001237642">
    <property type="component" value="Unassembled WGS sequence"/>
</dbReference>
<evidence type="ECO:0008006" key="6">
    <source>
        <dbReference type="Google" id="ProtNLM"/>
    </source>
</evidence>
<comment type="caution">
    <text evidence="4">The sequence shown here is derived from an EMBL/GenBank/DDBJ whole genome shotgun (WGS) entry which is preliminary data.</text>
</comment>
<dbReference type="InterPro" id="IPR027417">
    <property type="entry name" value="P-loop_NTPase"/>
</dbReference>
<feature type="domain" description="Helitron helicase-like" evidence="2">
    <location>
        <begin position="328"/>
        <end position="364"/>
    </location>
</feature>
<feature type="compositionally biased region" description="Low complexity" evidence="1">
    <location>
        <begin position="29"/>
        <end position="46"/>
    </location>
</feature>
<dbReference type="EMBL" id="JAUIZM010000001">
    <property type="protein sequence ID" value="KAK1404219.1"/>
    <property type="molecule type" value="Genomic_DNA"/>
</dbReference>
<gene>
    <name evidence="4" type="ORF">POM88_003824</name>
</gene>
<dbReference type="Pfam" id="PF21530">
    <property type="entry name" value="Pif1_2B_dom"/>
    <property type="match status" value="1"/>
</dbReference>
<evidence type="ECO:0000313" key="4">
    <source>
        <dbReference type="EMBL" id="KAK1404219.1"/>
    </source>
</evidence>
<keyword evidence="5" id="KW-1185">Reference proteome</keyword>
<dbReference type="PANTHER" id="PTHR10492:SF90">
    <property type="entry name" value="ATP-DEPENDENT DNA HELICASE"/>
    <property type="match status" value="1"/>
</dbReference>